<organism evidence="1 2">
    <name type="scientific">Sphingobacterium kitahiroshimense</name>
    <dbReference type="NCBI Taxonomy" id="470446"/>
    <lineage>
        <taxon>Bacteria</taxon>
        <taxon>Pseudomonadati</taxon>
        <taxon>Bacteroidota</taxon>
        <taxon>Sphingobacteriia</taxon>
        <taxon>Sphingobacteriales</taxon>
        <taxon>Sphingobacteriaceae</taxon>
        <taxon>Sphingobacterium</taxon>
    </lineage>
</organism>
<proteinExistence type="predicted"/>
<gene>
    <name evidence="1" type="ORF">ABE541_16550</name>
</gene>
<name>A0ABV0BWD8_9SPHI</name>
<dbReference type="SUPFAM" id="SSF51182">
    <property type="entry name" value="RmlC-like cupins"/>
    <property type="match status" value="1"/>
</dbReference>
<dbReference type="CDD" id="cd02236">
    <property type="entry name" value="cupin_CV2614-like"/>
    <property type="match status" value="1"/>
</dbReference>
<dbReference type="PROSITE" id="PS51257">
    <property type="entry name" value="PROKAR_LIPOPROTEIN"/>
    <property type="match status" value="1"/>
</dbReference>
<dbReference type="InterPro" id="IPR014710">
    <property type="entry name" value="RmlC-like_jellyroll"/>
</dbReference>
<keyword evidence="2" id="KW-1185">Reference proteome</keyword>
<accession>A0ABV0BWD8</accession>
<dbReference type="EMBL" id="JBDJNQ010000008">
    <property type="protein sequence ID" value="MEN5378874.1"/>
    <property type="molecule type" value="Genomic_DNA"/>
</dbReference>
<dbReference type="InterPro" id="IPR011051">
    <property type="entry name" value="RmlC_Cupin_sf"/>
</dbReference>
<sequence length="162" mass="17721">MIKRTRSNLFFLSLFSVAYSCSDPVIEDPKNGYSDKIEMTTLLKSTSSWDGTVYSSYLSGQPEISILKIAIPPNRNLDWHKHPVINAAYVLKGEMQIEKKEDGEIKWISEGQAVPEVVNTVHRGKTGEKGVTLIVFYSGVTGSPISESVQDIAGGDGGILAE</sequence>
<comment type="caution">
    <text evidence="1">The sequence shown here is derived from an EMBL/GenBank/DDBJ whole genome shotgun (WGS) entry which is preliminary data.</text>
</comment>
<reference evidence="1 2" key="1">
    <citation type="submission" date="2024-04" db="EMBL/GenBank/DDBJ databases">
        <title>WGS of bacteria from Torrens River.</title>
        <authorList>
            <person name="Wyrsch E.R."/>
            <person name="Drigo B."/>
        </authorList>
    </citation>
    <scope>NUCLEOTIDE SEQUENCE [LARGE SCALE GENOMIC DNA]</scope>
    <source>
        <strain evidence="1 2">TWI391</strain>
    </source>
</reference>
<dbReference type="Gene3D" id="2.60.120.10">
    <property type="entry name" value="Jelly Rolls"/>
    <property type="match status" value="1"/>
</dbReference>
<protein>
    <submittedName>
        <fullName evidence="1">Cupin domain-containing protein</fullName>
    </submittedName>
</protein>
<evidence type="ECO:0000313" key="1">
    <source>
        <dbReference type="EMBL" id="MEN5378874.1"/>
    </source>
</evidence>
<dbReference type="Proteomes" id="UP001409291">
    <property type="component" value="Unassembled WGS sequence"/>
</dbReference>
<dbReference type="RefSeq" id="WP_346581737.1">
    <property type="nucleotide sequence ID" value="NZ_JBDJLH010000017.1"/>
</dbReference>
<evidence type="ECO:0000313" key="2">
    <source>
        <dbReference type="Proteomes" id="UP001409291"/>
    </source>
</evidence>